<dbReference type="Gene3D" id="3.40.50.1820">
    <property type="entry name" value="alpha/beta hydrolase"/>
    <property type="match status" value="1"/>
</dbReference>
<dbReference type="Proteomes" id="UP000076580">
    <property type="component" value="Chromosome 02"/>
</dbReference>
<dbReference type="AlphaFoldDB" id="A0A151GKM2"/>
<dbReference type="InParanoid" id="A0A151GKM2"/>
<organism evidence="2 3">
    <name type="scientific">Drechmeria coniospora</name>
    <name type="common">Nematophagous fungus</name>
    <name type="synonym">Meria coniospora</name>
    <dbReference type="NCBI Taxonomy" id="98403"/>
    <lineage>
        <taxon>Eukaryota</taxon>
        <taxon>Fungi</taxon>
        <taxon>Dikarya</taxon>
        <taxon>Ascomycota</taxon>
        <taxon>Pezizomycotina</taxon>
        <taxon>Sordariomycetes</taxon>
        <taxon>Hypocreomycetidae</taxon>
        <taxon>Hypocreales</taxon>
        <taxon>Ophiocordycipitaceae</taxon>
        <taxon>Drechmeria</taxon>
    </lineage>
</organism>
<gene>
    <name evidence="2" type="ORF">DCS_04666</name>
</gene>
<name>A0A151GKM2_DRECN</name>
<dbReference type="STRING" id="98403.A0A151GKM2"/>
<comment type="caution">
    <text evidence="2">The sequence shown here is derived from an EMBL/GenBank/DDBJ whole genome shotgun (WGS) entry which is preliminary data.</text>
</comment>
<dbReference type="GeneID" id="63717309"/>
<reference evidence="2 3" key="1">
    <citation type="journal article" date="2016" name="Sci. Rep.">
        <title>Insights into Adaptations to a Near-Obligate Nematode Endoparasitic Lifestyle from the Finished Genome of Drechmeria coniospora.</title>
        <authorList>
            <person name="Zhang L."/>
            <person name="Zhou Z."/>
            <person name="Guo Q."/>
            <person name="Fokkens L."/>
            <person name="Miskei M."/>
            <person name="Pocsi I."/>
            <person name="Zhang W."/>
            <person name="Chen M."/>
            <person name="Wang L."/>
            <person name="Sun Y."/>
            <person name="Donzelli B.G."/>
            <person name="Gibson D.M."/>
            <person name="Nelson D.R."/>
            <person name="Luo J.G."/>
            <person name="Rep M."/>
            <person name="Liu H."/>
            <person name="Yang S."/>
            <person name="Wang J."/>
            <person name="Krasnoff S.B."/>
            <person name="Xu Y."/>
            <person name="Molnar I."/>
            <person name="Lin M."/>
        </authorList>
    </citation>
    <scope>NUCLEOTIDE SEQUENCE [LARGE SCALE GENOMIC DNA]</scope>
    <source>
        <strain evidence="2 3">ARSEF 6962</strain>
    </source>
</reference>
<feature type="transmembrane region" description="Helical" evidence="1">
    <location>
        <begin position="43"/>
        <end position="64"/>
    </location>
</feature>
<keyword evidence="1" id="KW-0812">Transmembrane</keyword>
<dbReference type="SUPFAM" id="SSF53474">
    <property type="entry name" value="alpha/beta-Hydrolases"/>
    <property type="match status" value="1"/>
</dbReference>
<sequence length="485" mass="55587">MIGTSLAEWIFIRLSVACFRYAPLLYIGIFLVIRFLFCDSQLLGWPYLLLCSLLAAEALFYITVQRPYARRLGQAAVHPEPLSSQQRRILFDRCISNVPDHQLYLRWWFLGASIDDICRDNLREFLLWAFFDATEQDVRHDDSIQQELDEYIDIIEGQLGRRLSLGRGEAKCLRLTLDGITSTYRGLLWYSIVFLVDQLTHLAMLSHGFQFYARSPSVALRTIPPRPQELIALRRSPVSDLSYWYYPHCRTNGELPIVFFHGIGIGLWTYIRFVADLRAAKTRGVIAIELLPISFRLTAPPPDKLRFLLQMVTILGHHQGWDKFAIASHSYGSVLATHMLRSPALGHRVASIVLIDPVTIMLHLPSVAYNFTRRYPSKANEWQLWYFASTDPGVAHCLGRHFFWRENIIWKDELVSSGRRAAVCLAGRDLIVDVAEVLQYLKSNDQDSTIEVLVFPHLDHAQIFDDPSARRRALDLVSSHCNSGA</sequence>
<dbReference type="RefSeq" id="XP_040657006.1">
    <property type="nucleotide sequence ID" value="XM_040801973.1"/>
</dbReference>
<accession>A0A151GKM2</accession>
<dbReference type="InterPro" id="IPR029058">
    <property type="entry name" value="AB_hydrolase_fold"/>
</dbReference>
<evidence type="ECO:0000313" key="3">
    <source>
        <dbReference type="Proteomes" id="UP000076580"/>
    </source>
</evidence>
<keyword evidence="2" id="KW-0378">Hydrolase</keyword>
<feature type="transmembrane region" description="Helical" evidence="1">
    <location>
        <begin position="12"/>
        <end position="37"/>
    </location>
</feature>
<dbReference type="EMBL" id="LAYC01000002">
    <property type="protein sequence ID" value="KYK57654.1"/>
    <property type="molecule type" value="Genomic_DNA"/>
</dbReference>
<protein>
    <submittedName>
        <fullName evidence="2">Alpha beta hydrolase fold family</fullName>
    </submittedName>
</protein>
<proteinExistence type="predicted"/>
<dbReference type="PANTHER" id="PTHR37471:SF1">
    <property type="entry name" value="AB HYDROLASE-1 DOMAIN-CONTAINING PROTEIN"/>
    <property type="match status" value="1"/>
</dbReference>
<evidence type="ECO:0000256" key="1">
    <source>
        <dbReference type="SAM" id="Phobius"/>
    </source>
</evidence>
<keyword evidence="1" id="KW-0472">Membrane</keyword>
<keyword evidence="3" id="KW-1185">Reference proteome</keyword>
<dbReference type="GO" id="GO:0016787">
    <property type="term" value="F:hydrolase activity"/>
    <property type="evidence" value="ECO:0007669"/>
    <property type="project" value="UniProtKB-KW"/>
</dbReference>
<dbReference type="PANTHER" id="PTHR37471">
    <property type="entry name" value="UNNAMED PRODUCT"/>
    <property type="match status" value="1"/>
</dbReference>
<keyword evidence="1" id="KW-1133">Transmembrane helix</keyword>
<evidence type="ECO:0000313" key="2">
    <source>
        <dbReference type="EMBL" id="KYK57654.1"/>
    </source>
</evidence>